<evidence type="ECO:0000256" key="2">
    <source>
        <dbReference type="SAM" id="MobiDB-lite"/>
    </source>
</evidence>
<dbReference type="PANTHER" id="PTHR37540:SF5">
    <property type="entry name" value="TRANSCRIPTION FACTOR DOMAIN-CONTAINING PROTEIN"/>
    <property type="match status" value="1"/>
</dbReference>
<dbReference type="PROSITE" id="PS00463">
    <property type="entry name" value="ZN2_CY6_FUNGAL_1"/>
    <property type="match status" value="1"/>
</dbReference>
<dbReference type="GO" id="GO:0008270">
    <property type="term" value="F:zinc ion binding"/>
    <property type="evidence" value="ECO:0007669"/>
    <property type="project" value="InterPro"/>
</dbReference>
<protein>
    <recommendedName>
        <fullName evidence="3">Zn(2)-C6 fungal-type domain-containing protein</fullName>
    </recommendedName>
</protein>
<dbReference type="PANTHER" id="PTHR37540">
    <property type="entry name" value="TRANSCRIPTION FACTOR (ACR-2), PUTATIVE-RELATED-RELATED"/>
    <property type="match status" value="1"/>
</dbReference>
<dbReference type="InterPro" id="IPR021858">
    <property type="entry name" value="Fun_TF"/>
</dbReference>
<dbReference type="Proteomes" id="UP000829364">
    <property type="component" value="Chromosome 4"/>
</dbReference>
<dbReference type="SMART" id="SM00066">
    <property type="entry name" value="GAL4"/>
    <property type="match status" value="1"/>
</dbReference>
<gene>
    <name evidence="4" type="ORF">JDV02_004751</name>
</gene>
<dbReference type="GeneID" id="72066702"/>
<keyword evidence="5" id="KW-1185">Reference proteome</keyword>
<evidence type="ECO:0000256" key="1">
    <source>
        <dbReference type="ARBA" id="ARBA00023242"/>
    </source>
</evidence>
<feature type="domain" description="Zn(2)-C6 fungal-type" evidence="3">
    <location>
        <begin position="8"/>
        <end position="38"/>
    </location>
</feature>
<evidence type="ECO:0000259" key="3">
    <source>
        <dbReference type="PROSITE" id="PS50048"/>
    </source>
</evidence>
<sequence>MRATLRRSCDACAKAKHSCDLRSPRCSRCIKRGVKCNYVNEPLTAASVHAPPPPARHHHHHAKAGIVRASPLSTMNAARTLAAPPLHAPPVMSSSPTSLDRRSDSMGLSAPADAAFDPFDSYPPTRLPRIHVQRLMQHFLSTIAFQYYPLDLNMESNPFVVAWWPLALADPALFHVSIQTASLDEELRARRGFPISELLMADSVSLVRRKIADSSLAVQDETMNAVVTLAAIEHGKGNFAASRMHIDGVKRMVNVRGGISQVKRTSPLTARMVPWVSLLVTGTPQFPVQDDNGLGDGLSSIPQWRLAPPPAQSENDLFRGLGIDDDDVINVLSRLRYVFQPSKQAQLTNADLHDLTCFVVHKILLLPEEAPPGGGGAARCSNNSRSAVSRCLRYAMILYMLVLHGTTYYSHMHLLMAVERQLREQIEALANSGCCSPLDDGRGGGGTASALQVWAVSVGMTATAEVQEDACAWFVEQGRVLTRGLDLATWGDVLARLRSVLWSEASEPLFRRQWTRLLETMT</sequence>
<reference evidence="4" key="1">
    <citation type="submission" date="2021-11" db="EMBL/GenBank/DDBJ databases">
        <title>Purpureocillium_takamizusanense_genome.</title>
        <authorList>
            <person name="Nguyen N.-H."/>
        </authorList>
    </citation>
    <scope>NUCLEOTIDE SEQUENCE</scope>
    <source>
        <strain evidence="4">PT3</strain>
    </source>
</reference>
<organism evidence="4 5">
    <name type="scientific">Purpureocillium takamizusanense</name>
    <dbReference type="NCBI Taxonomy" id="2060973"/>
    <lineage>
        <taxon>Eukaryota</taxon>
        <taxon>Fungi</taxon>
        <taxon>Dikarya</taxon>
        <taxon>Ascomycota</taxon>
        <taxon>Pezizomycotina</taxon>
        <taxon>Sordariomycetes</taxon>
        <taxon>Hypocreomycetidae</taxon>
        <taxon>Hypocreales</taxon>
        <taxon>Ophiocordycipitaceae</taxon>
        <taxon>Purpureocillium</taxon>
    </lineage>
</organism>
<dbReference type="RefSeq" id="XP_047841966.1">
    <property type="nucleotide sequence ID" value="XM_047985986.1"/>
</dbReference>
<dbReference type="Gene3D" id="4.10.240.10">
    <property type="entry name" value="Zn(2)-C6 fungal-type DNA-binding domain"/>
    <property type="match status" value="1"/>
</dbReference>
<dbReference type="InterPro" id="IPR036864">
    <property type="entry name" value="Zn2-C6_fun-type_DNA-bd_sf"/>
</dbReference>
<dbReference type="OrthoDB" id="5376287at2759"/>
<dbReference type="GO" id="GO:0000981">
    <property type="term" value="F:DNA-binding transcription factor activity, RNA polymerase II-specific"/>
    <property type="evidence" value="ECO:0007669"/>
    <property type="project" value="InterPro"/>
</dbReference>
<dbReference type="CDD" id="cd00067">
    <property type="entry name" value="GAL4"/>
    <property type="match status" value="1"/>
</dbReference>
<dbReference type="SUPFAM" id="SSF57701">
    <property type="entry name" value="Zn2/Cys6 DNA-binding domain"/>
    <property type="match status" value="1"/>
</dbReference>
<evidence type="ECO:0000313" key="4">
    <source>
        <dbReference type="EMBL" id="UNI18485.1"/>
    </source>
</evidence>
<dbReference type="Pfam" id="PF11951">
    <property type="entry name" value="Fungal_trans_2"/>
    <property type="match status" value="1"/>
</dbReference>
<name>A0A9Q8V9P5_9HYPO</name>
<evidence type="ECO:0000313" key="5">
    <source>
        <dbReference type="Proteomes" id="UP000829364"/>
    </source>
</evidence>
<feature type="region of interest" description="Disordered" evidence="2">
    <location>
        <begin position="83"/>
        <end position="104"/>
    </location>
</feature>
<dbReference type="Pfam" id="PF00172">
    <property type="entry name" value="Zn_clus"/>
    <property type="match status" value="1"/>
</dbReference>
<dbReference type="KEGG" id="ptkz:JDV02_004751"/>
<accession>A0A9Q8V9P5</accession>
<dbReference type="EMBL" id="CP086357">
    <property type="protein sequence ID" value="UNI18485.1"/>
    <property type="molecule type" value="Genomic_DNA"/>
</dbReference>
<dbReference type="PROSITE" id="PS50048">
    <property type="entry name" value="ZN2_CY6_FUNGAL_2"/>
    <property type="match status" value="1"/>
</dbReference>
<dbReference type="AlphaFoldDB" id="A0A9Q8V9P5"/>
<proteinExistence type="predicted"/>
<dbReference type="InterPro" id="IPR001138">
    <property type="entry name" value="Zn2Cys6_DnaBD"/>
</dbReference>
<keyword evidence="1" id="KW-0539">Nucleus</keyword>